<sequence length="219" mass="23979">MDGKPKRFEDLKLLPGQSVQLEFEGYTSERDRSTLIGYLAGRSILVSTPVKNGSPLSLKNGMPLAVRFFASQWNSACAFKTEIIHVSRAPFAHIHLAMPEKLVVGEVRSSVRARVNLVCSLVFGEQQQHKLSARLVDLSLGGARIRAAQLPVSKNESLRLTAQFSISGIDRIVQLDAVVRSVNVEDSDIALGVQFLNVSDSDKITLHAYILSHITNLGS</sequence>
<dbReference type="Proteomes" id="UP001595722">
    <property type="component" value="Unassembled WGS sequence"/>
</dbReference>
<keyword evidence="6" id="KW-0966">Cell projection</keyword>
<evidence type="ECO:0000259" key="4">
    <source>
        <dbReference type="Pfam" id="PF07238"/>
    </source>
</evidence>
<protein>
    <submittedName>
        <fullName evidence="6">Flagellar brake protein</fullName>
    </submittedName>
</protein>
<dbReference type="Pfam" id="PF12945">
    <property type="entry name" value="PilZNR"/>
    <property type="match status" value="1"/>
</dbReference>
<keyword evidence="7" id="KW-1185">Reference proteome</keyword>
<dbReference type="Gene3D" id="2.30.110.10">
    <property type="entry name" value="Electron Transport, Fmn-binding Protein, Chain A"/>
    <property type="match status" value="1"/>
</dbReference>
<dbReference type="Gene3D" id="2.40.10.220">
    <property type="entry name" value="predicted glycosyltransferase like domains"/>
    <property type="match status" value="1"/>
</dbReference>
<keyword evidence="3" id="KW-0975">Bacterial flagellum</keyword>
<keyword evidence="6" id="KW-0969">Cilium</keyword>
<dbReference type="SUPFAM" id="SSF141371">
    <property type="entry name" value="PilZ domain-like"/>
    <property type="match status" value="2"/>
</dbReference>
<keyword evidence="1" id="KW-0973">c-di-GMP</keyword>
<organism evidence="6 7">
    <name type="scientific">Bacterioplanoides pacificum</name>
    <dbReference type="NCBI Taxonomy" id="1171596"/>
    <lineage>
        <taxon>Bacteria</taxon>
        <taxon>Pseudomonadati</taxon>
        <taxon>Pseudomonadota</taxon>
        <taxon>Gammaproteobacteria</taxon>
        <taxon>Oceanospirillales</taxon>
        <taxon>Oceanospirillaceae</taxon>
        <taxon>Bacterioplanoides</taxon>
    </lineage>
</organism>
<dbReference type="EMBL" id="JBHRYB010000013">
    <property type="protein sequence ID" value="MFC3680903.1"/>
    <property type="molecule type" value="Genomic_DNA"/>
</dbReference>
<proteinExistence type="predicted"/>
<evidence type="ECO:0000313" key="7">
    <source>
        <dbReference type="Proteomes" id="UP001595722"/>
    </source>
</evidence>
<evidence type="ECO:0000256" key="1">
    <source>
        <dbReference type="ARBA" id="ARBA00022636"/>
    </source>
</evidence>
<comment type="caution">
    <text evidence="6">The sequence shown here is derived from an EMBL/GenBank/DDBJ whole genome shotgun (WGS) entry which is preliminary data.</text>
</comment>
<keyword evidence="2" id="KW-0547">Nucleotide-binding</keyword>
<evidence type="ECO:0000256" key="2">
    <source>
        <dbReference type="ARBA" id="ARBA00022741"/>
    </source>
</evidence>
<gene>
    <name evidence="6" type="ORF">ACFOMG_12410</name>
</gene>
<evidence type="ECO:0000259" key="5">
    <source>
        <dbReference type="Pfam" id="PF12945"/>
    </source>
</evidence>
<feature type="domain" description="Type III secretion system flagellar brake protein YcgR PilZN" evidence="5">
    <location>
        <begin position="15"/>
        <end position="99"/>
    </location>
</feature>
<dbReference type="InterPro" id="IPR009926">
    <property type="entry name" value="T3SS_YcgR_PilZN"/>
</dbReference>
<feature type="domain" description="PilZ" evidence="4">
    <location>
        <begin position="107"/>
        <end position="211"/>
    </location>
</feature>
<evidence type="ECO:0000313" key="6">
    <source>
        <dbReference type="EMBL" id="MFC3680903.1"/>
    </source>
</evidence>
<name>A0ABV7VV78_9GAMM</name>
<accession>A0ABV7VV78</accession>
<keyword evidence="6" id="KW-0282">Flagellum</keyword>
<evidence type="ECO:0000256" key="3">
    <source>
        <dbReference type="ARBA" id="ARBA00023143"/>
    </source>
</evidence>
<dbReference type="InterPro" id="IPR012349">
    <property type="entry name" value="Split_barrel_FMN-bd"/>
</dbReference>
<dbReference type="RefSeq" id="WP_376867006.1">
    <property type="nucleotide sequence ID" value="NZ_JBHRYB010000013.1"/>
</dbReference>
<reference evidence="7" key="1">
    <citation type="journal article" date="2019" name="Int. J. Syst. Evol. Microbiol.">
        <title>The Global Catalogue of Microorganisms (GCM) 10K type strain sequencing project: providing services to taxonomists for standard genome sequencing and annotation.</title>
        <authorList>
            <consortium name="The Broad Institute Genomics Platform"/>
            <consortium name="The Broad Institute Genome Sequencing Center for Infectious Disease"/>
            <person name="Wu L."/>
            <person name="Ma J."/>
        </authorList>
    </citation>
    <scope>NUCLEOTIDE SEQUENCE [LARGE SCALE GENOMIC DNA]</scope>
    <source>
        <strain evidence="7">KCTC 42424</strain>
    </source>
</reference>
<dbReference type="Pfam" id="PF07238">
    <property type="entry name" value="PilZ"/>
    <property type="match status" value="1"/>
</dbReference>
<dbReference type="InterPro" id="IPR009875">
    <property type="entry name" value="PilZ_domain"/>
</dbReference>